<dbReference type="AlphaFoldDB" id="A0A0D3DY70"/>
<organism evidence="2 3">
    <name type="scientific">Brassica oleracea var. oleracea</name>
    <dbReference type="NCBI Taxonomy" id="109376"/>
    <lineage>
        <taxon>Eukaryota</taxon>
        <taxon>Viridiplantae</taxon>
        <taxon>Streptophyta</taxon>
        <taxon>Embryophyta</taxon>
        <taxon>Tracheophyta</taxon>
        <taxon>Spermatophyta</taxon>
        <taxon>Magnoliopsida</taxon>
        <taxon>eudicotyledons</taxon>
        <taxon>Gunneridae</taxon>
        <taxon>Pentapetalae</taxon>
        <taxon>rosids</taxon>
        <taxon>malvids</taxon>
        <taxon>Brassicales</taxon>
        <taxon>Brassicaceae</taxon>
        <taxon>Brassiceae</taxon>
        <taxon>Brassica</taxon>
    </lineage>
</organism>
<dbReference type="OMA" id="LMRRMRF"/>
<dbReference type="EnsemblPlants" id="Bo8g110690.1">
    <property type="protein sequence ID" value="Bo8g110690.1"/>
    <property type="gene ID" value="Bo8g110690"/>
</dbReference>
<evidence type="ECO:0000313" key="2">
    <source>
        <dbReference type="EnsemblPlants" id="Bo8g110690.1"/>
    </source>
</evidence>
<keyword evidence="3" id="KW-1185">Reference proteome</keyword>
<feature type="region of interest" description="Disordered" evidence="1">
    <location>
        <begin position="46"/>
        <end position="69"/>
    </location>
</feature>
<name>A0A0D3DY70_BRAOL</name>
<proteinExistence type="predicted"/>
<sequence length="101" mass="11115">MRGRGGGRGVGARFGGGVCGGGARRRLLRLMRRMWFGEGTVDRNKESAGTETLRKGGTAKEVTERHGGGKKVRVLRVRRSRNKIVMWLKPFLAEMNADNSS</sequence>
<reference evidence="2 3" key="1">
    <citation type="journal article" date="2014" name="Genome Biol.">
        <title>Transcriptome and methylome profiling reveals relics of genome dominance in the mesopolyploid Brassica oleracea.</title>
        <authorList>
            <person name="Parkin I.A."/>
            <person name="Koh C."/>
            <person name="Tang H."/>
            <person name="Robinson S.J."/>
            <person name="Kagale S."/>
            <person name="Clarke W.E."/>
            <person name="Town C.D."/>
            <person name="Nixon J."/>
            <person name="Krishnakumar V."/>
            <person name="Bidwell S.L."/>
            <person name="Denoeud F."/>
            <person name="Belcram H."/>
            <person name="Links M.G."/>
            <person name="Just J."/>
            <person name="Clarke C."/>
            <person name="Bender T."/>
            <person name="Huebert T."/>
            <person name="Mason A.S."/>
            <person name="Pires J.C."/>
            <person name="Barker G."/>
            <person name="Moore J."/>
            <person name="Walley P.G."/>
            <person name="Manoli S."/>
            <person name="Batley J."/>
            <person name="Edwards D."/>
            <person name="Nelson M.N."/>
            <person name="Wang X."/>
            <person name="Paterson A.H."/>
            <person name="King G."/>
            <person name="Bancroft I."/>
            <person name="Chalhoub B."/>
            <person name="Sharpe A.G."/>
        </authorList>
    </citation>
    <scope>NUCLEOTIDE SEQUENCE</scope>
    <source>
        <strain evidence="2 3">cv. TO1000</strain>
    </source>
</reference>
<accession>A0A0D3DY70</accession>
<dbReference type="Proteomes" id="UP000032141">
    <property type="component" value="Chromosome C8"/>
</dbReference>
<reference evidence="2" key="2">
    <citation type="submission" date="2015-03" db="UniProtKB">
        <authorList>
            <consortium name="EnsemblPlants"/>
        </authorList>
    </citation>
    <scope>IDENTIFICATION</scope>
</reference>
<protein>
    <submittedName>
        <fullName evidence="2">Uncharacterized protein</fullName>
    </submittedName>
</protein>
<evidence type="ECO:0000256" key="1">
    <source>
        <dbReference type="SAM" id="MobiDB-lite"/>
    </source>
</evidence>
<evidence type="ECO:0000313" key="3">
    <source>
        <dbReference type="Proteomes" id="UP000032141"/>
    </source>
</evidence>
<dbReference type="HOGENOM" id="CLU_2295620_0_0_1"/>
<dbReference type="Gramene" id="Bo8g110690.1">
    <property type="protein sequence ID" value="Bo8g110690.1"/>
    <property type="gene ID" value="Bo8g110690"/>
</dbReference>